<dbReference type="AlphaFoldDB" id="A0A1F6TS17"/>
<name>A0A1F6TS17_9PROT</name>
<evidence type="ECO:0000313" key="4">
    <source>
        <dbReference type="EMBL" id="OGI47900.1"/>
    </source>
</evidence>
<dbReference type="PROSITE" id="PS50110">
    <property type="entry name" value="RESPONSE_REGULATORY"/>
    <property type="match status" value="1"/>
</dbReference>
<proteinExistence type="predicted"/>
<protein>
    <recommendedName>
        <fullName evidence="3">Response regulatory domain-containing protein</fullName>
    </recommendedName>
</protein>
<feature type="modified residue" description="4-aspartylphosphate" evidence="2">
    <location>
        <position position="61"/>
    </location>
</feature>
<evidence type="ECO:0000313" key="5">
    <source>
        <dbReference type="Proteomes" id="UP000178885"/>
    </source>
</evidence>
<dbReference type="InterPro" id="IPR050595">
    <property type="entry name" value="Bact_response_regulator"/>
</dbReference>
<dbReference type="CDD" id="cd17574">
    <property type="entry name" value="REC_OmpR"/>
    <property type="match status" value="1"/>
</dbReference>
<evidence type="ECO:0000259" key="3">
    <source>
        <dbReference type="PROSITE" id="PS50110"/>
    </source>
</evidence>
<sequence>MSHRTQDVARSKALVVDDSTTLQRLMDLTLQPLGIDVDFAASGEDALALAKHKHYDIIFLDVLLPGMDGYKVCKTIKSEKQTRNTPVIMLTSKGSAFDKVRGIMAGSDVYLTKPLDRAALLAAVQKYLPAARSVALAAAM</sequence>
<feature type="domain" description="Response regulatory" evidence="3">
    <location>
        <begin position="12"/>
        <end position="128"/>
    </location>
</feature>
<dbReference type="SUPFAM" id="SSF52172">
    <property type="entry name" value="CheY-like"/>
    <property type="match status" value="1"/>
</dbReference>
<dbReference type="STRING" id="1817760.A2151_03325"/>
<dbReference type="PANTHER" id="PTHR44591">
    <property type="entry name" value="STRESS RESPONSE REGULATOR PROTEIN 1"/>
    <property type="match status" value="1"/>
</dbReference>
<evidence type="ECO:0000256" key="1">
    <source>
        <dbReference type="ARBA" id="ARBA00022553"/>
    </source>
</evidence>
<dbReference type="EMBL" id="MFSU01000042">
    <property type="protein sequence ID" value="OGI47900.1"/>
    <property type="molecule type" value="Genomic_DNA"/>
</dbReference>
<accession>A0A1F6TS17</accession>
<organism evidence="4 5">
    <name type="scientific">Candidatus Muproteobacteria bacterium RBG_16_65_34</name>
    <dbReference type="NCBI Taxonomy" id="1817760"/>
    <lineage>
        <taxon>Bacteria</taxon>
        <taxon>Pseudomonadati</taxon>
        <taxon>Pseudomonadota</taxon>
        <taxon>Candidatus Muproteobacteria</taxon>
    </lineage>
</organism>
<dbReference type="Gene3D" id="3.40.50.2300">
    <property type="match status" value="1"/>
</dbReference>
<comment type="caution">
    <text evidence="4">The sequence shown here is derived from an EMBL/GenBank/DDBJ whole genome shotgun (WGS) entry which is preliminary data.</text>
</comment>
<dbReference type="SMART" id="SM00448">
    <property type="entry name" value="REC"/>
    <property type="match status" value="1"/>
</dbReference>
<dbReference type="PANTHER" id="PTHR44591:SF3">
    <property type="entry name" value="RESPONSE REGULATORY DOMAIN-CONTAINING PROTEIN"/>
    <property type="match status" value="1"/>
</dbReference>
<evidence type="ECO:0000256" key="2">
    <source>
        <dbReference type="PROSITE-ProRule" id="PRU00169"/>
    </source>
</evidence>
<dbReference type="InterPro" id="IPR011006">
    <property type="entry name" value="CheY-like_superfamily"/>
</dbReference>
<dbReference type="InterPro" id="IPR001789">
    <property type="entry name" value="Sig_transdc_resp-reg_receiver"/>
</dbReference>
<reference evidence="4 5" key="1">
    <citation type="journal article" date="2016" name="Nat. Commun.">
        <title>Thousands of microbial genomes shed light on interconnected biogeochemical processes in an aquifer system.</title>
        <authorList>
            <person name="Anantharaman K."/>
            <person name="Brown C.T."/>
            <person name="Hug L.A."/>
            <person name="Sharon I."/>
            <person name="Castelle C.J."/>
            <person name="Probst A.J."/>
            <person name="Thomas B.C."/>
            <person name="Singh A."/>
            <person name="Wilkins M.J."/>
            <person name="Karaoz U."/>
            <person name="Brodie E.L."/>
            <person name="Williams K.H."/>
            <person name="Hubbard S.S."/>
            <person name="Banfield J.F."/>
        </authorList>
    </citation>
    <scope>NUCLEOTIDE SEQUENCE [LARGE SCALE GENOMIC DNA]</scope>
</reference>
<dbReference type="GO" id="GO:0000160">
    <property type="term" value="P:phosphorelay signal transduction system"/>
    <property type="evidence" value="ECO:0007669"/>
    <property type="project" value="InterPro"/>
</dbReference>
<gene>
    <name evidence="4" type="ORF">A2151_03325</name>
</gene>
<keyword evidence="1 2" id="KW-0597">Phosphoprotein</keyword>
<dbReference type="Pfam" id="PF00072">
    <property type="entry name" value="Response_reg"/>
    <property type="match status" value="1"/>
</dbReference>
<dbReference type="Proteomes" id="UP000178885">
    <property type="component" value="Unassembled WGS sequence"/>
</dbReference>